<name>A0A4Y2CRP7_ARAVE</name>
<dbReference type="AlphaFoldDB" id="A0A4Y2CRP7"/>
<evidence type="ECO:0000256" key="1">
    <source>
        <dbReference type="SAM" id="MobiDB-lite"/>
    </source>
</evidence>
<proteinExistence type="predicted"/>
<dbReference type="EMBL" id="BGPR01000227">
    <property type="protein sequence ID" value="GBM06348.1"/>
    <property type="molecule type" value="Genomic_DNA"/>
</dbReference>
<comment type="caution">
    <text evidence="2">The sequence shown here is derived from an EMBL/GenBank/DDBJ whole genome shotgun (WGS) entry which is preliminary data.</text>
</comment>
<dbReference type="Proteomes" id="UP000499080">
    <property type="component" value="Unassembled WGS sequence"/>
</dbReference>
<sequence>MIEEKITLNEIITISNLLLINNEGTKKAISLRLLAYLCDLDILNQNVIRENDSGSDSENENEQNSKSYENLSEKSVQLPVRNVYQHNISFNDIESIIMPFDGDSHQSIEKWIELFEDVVNMFNLSDLHKLCNW</sequence>
<evidence type="ECO:0000313" key="2">
    <source>
        <dbReference type="EMBL" id="GBM06348.1"/>
    </source>
</evidence>
<reference evidence="2 3" key="1">
    <citation type="journal article" date="2019" name="Sci. Rep.">
        <title>Orb-weaving spider Araneus ventricosus genome elucidates the spidroin gene catalogue.</title>
        <authorList>
            <person name="Kono N."/>
            <person name="Nakamura H."/>
            <person name="Ohtoshi R."/>
            <person name="Moran D.A.P."/>
            <person name="Shinohara A."/>
            <person name="Yoshida Y."/>
            <person name="Fujiwara M."/>
            <person name="Mori M."/>
            <person name="Tomita M."/>
            <person name="Arakawa K."/>
        </authorList>
    </citation>
    <scope>NUCLEOTIDE SEQUENCE [LARGE SCALE GENOMIC DNA]</scope>
</reference>
<feature type="region of interest" description="Disordered" evidence="1">
    <location>
        <begin position="50"/>
        <end position="72"/>
    </location>
</feature>
<accession>A0A4Y2CRP7</accession>
<organism evidence="2 3">
    <name type="scientific">Araneus ventricosus</name>
    <name type="common">Orbweaver spider</name>
    <name type="synonym">Epeira ventricosa</name>
    <dbReference type="NCBI Taxonomy" id="182803"/>
    <lineage>
        <taxon>Eukaryota</taxon>
        <taxon>Metazoa</taxon>
        <taxon>Ecdysozoa</taxon>
        <taxon>Arthropoda</taxon>
        <taxon>Chelicerata</taxon>
        <taxon>Arachnida</taxon>
        <taxon>Araneae</taxon>
        <taxon>Araneomorphae</taxon>
        <taxon>Entelegynae</taxon>
        <taxon>Araneoidea</taxon>
        <taxon>Araneidae</taxon>
        <taxon>Araneus</taxon>
    </lineage>
</organism>
<protein>
    <submittedName>
        <fullName evidence="2">Uncharacterized protein</fullName>
    </submittedName>
</protein>
<gene>
    <name evidence="2" type="ORF">AVEN_121388_1</name>
</gene>
<keyword evidence="3" id="KW-1185">Reference proteome</keyword>
<evidence type="ECO:0000313" key="3">
    <source>
        <dbReference type="Proteomes" id="UP000499080"/>
    </source>
</evidence>
<feature type="compositionally biased region" description="Polar residues" evidence="1">
    <location>
        <begin position="62"/>
        <end position="72"/>
    </location>
</feature>